<dbReference type="Proteomes" id="UP001362999">
    <property type="component" value="Unassembled WGS sequence"/>
</dbReference>
<proteinExistence type="predicted"/>
<reference evidence="2 3" key="1">
    <citation type="journal article" date="2024" name="J Genomics">
        <title>Draft genome sequencing and assembly of Favolaschia claudopus CIRM-BRFM 2984 isolated from oak limbs.</title>
        <authorList>
            <person name="Navarro D."/>
            <person name="Drula E."/>
            <person name="Chaduli D."/>
            <person name="Cazenave R."/>
            <person name="Ahrendt S."/>
            <person name="Wang J."/>
            <person name="Lipzen A."/>
            <person name="Daum C."/>
            <person name="Barry K."/>
            <person name="Grigoriev I.V."/>
            <person name="Favel A."/>
            <person name="Rosso M.N."/>
            <person name="Martin F."/>
        </authorList>
    </citation>
    <scope>NUCLEOTIDE SEQUENCE [LARGE SCALE GENOMIC DNA]</scope>
    <source>
        <strain evidence="2 3">CIRM-BRFM 2984</strain>
    </source>
</reference>
<organism evidence="2 3">
    <name type="scientific">Favolaschia claudopus</name>
    <dbReference type="NCBI Taxonomy" id="2862362"/>
    <lineage>
        <taxon>Eukaryota</taxon>
        <taxon>Fungi</taxon>
        <taxon>Dikarya</taxon>
        <taxon>Basidiomycota</taxon>
        <taxon>Agaricomycotina</taxon>
        <taxon>Agaricomycetes</taxon>
        <taxon>Agaricomycetidae</taxon>
        <taxon>Agaricales</taxon>
        <taxon>Marasmiineae</taxon>
        <taxon>Mycenaceae</taxon>
        <taxon>Favolaschia</taxon>
    </lineage>
</organism>
<accession>A0AAV9Z1F3</accession>
<name>A0AAV9Z1F3_9AGAR</name>
<dbReference type="AlphaFoldDB" id="A0AAV9Z1F3"/>
<evidence type="ECO:0000313" key="2">
    <source>
        <dbReference type="EMBL" id="KAK6967107.1"/>
    </source>
</evidence>
<comment type="caution">
    <text evidence="2">The sequence shown here is derived from an EMBL/GenBank/DDBJ whole genome shotgun (WGS) entry which is preliminary data.</text>
</comment>
<sequence>MREVKRNEGTDGKEGFGAARKNQMKNESVLRAELKRSFIGGWLVGRRAWKIAIWKRSEGYRPEQGCIANGENNLKEFLDIGESGGNSGEVTGIRLSKSLWTKHVNRFCGGEWCQKEREEAQSAAGSRREDSPSNLHDQSLGAFRKSGTGQQCGSKLFDRSRRILDACFPFIQFGAEVGAMTASQRFPDGRMTCAPSKPGTPAVKSKRAPADCGALAVNMIYRRLTLIQTFKVVPSSRRCGAGGNVELERAATTFSVKGISGTRVDLEMFLAAFLLIERFTAVAGNDSNNTIGVRKGPEAVMSPMALKVGGGAGLRQPGSSGGRASAVKIACISIVYTSRSTQFEVARYVMLKPSSQIELSAKCRTSWDLEKKF</sequence>
<evidence type="ECO:0000256" key="1">
    <source>
        <dbReference type="SAM" id="MobiDB-lite"/>
    </source>
</evidence>
<feature type="compositionally biased region" description="Basic and acidic residues" evidence="1">
    <location>
        <begin position="119"/>
        <end position="131"/>
    </location>
</feature>
<gene>
    <name evidence="2" type="ORF">R3P38DRAFT_2815341</name>
</gene>
<evidence type="ECO:0000313" key="3">
    <source>
        <dbReference type="Proteomes" id="UP001362999"/>
    </source>
</evidence>
<feature type="region of interest" description="Disordered" evidence="1">
    <location>
        <begin position="1"/>
        <end position="20"/>
    </location>
</feature>
<protein>
    <submittedName>
        <fullName evidence="2">Uncharacterized protein</fullName>
    </submittedName>
</protein>
<keyword evidence="3" id="KW-1185">Reference proteome</keyword>
<dbReference type="EMBL" id="JAWWNJ010000243">
    <property type="protein sequence ID" value="KAK6967107.1"/>
    <property type="molecule type" value="Genomic_DNA"/>
</dbReference>
<feature type="compositionally biased region" description="Basic and acidic residues" evidence="1">
    <location>
        <begin position="1"/>
        <end position="14"/>
    </location>
</feature>
<feature type="region of interest" description="Disordered" evidence="1">
    <location>
        <begin position="119"/>
        <end position="151"/>
    </location>
</feature>